<protein>
    <recommendedName>
        <fullName evidence="7">MICOS complex subunit MIC60</fullName>
    </recommendedName>
    <alternativeName>
        <fullName evidence="7">Mitofilin</fullName>
    </alternativeName>
</protein>
<dbReference type="GO" id="GO:0061617">
    <property type="term" value="C:MICOS complex"/>
    <property type="evidence" value="ECO:0007669"/>
    <property type="project" value="TreeGrafter"/>
</dbReference>
<evidence type="ECO:0000256" key="2">
    <source>
        <dbReference type="ARBA" id="ARBA00022692"/>
    </source>
</evidence>
<evidence type="ECO:0000256" key="4">
    <source>
        <dbReference type="ARBA" id="ARBA00022989"/>
    </source>
</evidence>
<dbReference type="PANTHER" id="PTHR15415">
    <property type="entry name" value="MITOFILIN"/>
    <property type="match status" value="1"/>
</dbReference>
<evidence type="ECO:0000313" key="8">
    <source>
        <dbReference type="EMBL" id="OAF70486.1"/>
    </source>
</evidence>
<feature type="transmembrane region" description="Helical" evidence="7">
    <location>
        <begin position="32"/>
        <end position="54"/>
    </location>
</feature>
<sequence>MNYIRYSRKLLSRNLNFTNCRLNSTNSNRRKYLLRSFASVFTVAGLAGATLWVYDSVNIKNKFEYFESDEFKKISSNLQTKRKVSEDSKILEEKPIEHKTINVQIQDKIDEFTKKIEEFKSISQKCDQVCNNHVKLVDEHILSCENIPLLDDSVDNLWKVVNASQENVSMYCDKYKILLNHLRSEEYEIKKLINENKTELDNLEKMFVPEKLQNLNNLLNNVEEINKIILENLSIACYSTHFQLAFRESIKQINDKVKQIQLPFGSDLYNSKISTIFLQKQLFNALKTNNSLKSLYNKDFESRVNVESVKLEKLYEEREKLLKEKLDDEFQQLLFEQMQKFSLKKKEKYDKEYESLMENYKINMDNKVANYIETVGQINQESYKDLFNDIMEPLQQAKRILIEVNDSNRESDVRKKISNYSEFILECLHGNKVETCNKGFIEKLEKMVNVQLHHYENYPNEFVELHTNTIDILKSEISQIKERYNSTSKLESLSFSTLRNQLQKTGILCKKLSKVPQHASIMDYIYSFVSYYLTFKSPIQPSEISVDLDLPNLDNSVLLAIALEEIKKDNIDTSARAVNNMSGQPREILQDWLIDARHHLTIYNLIQILKYMHKF</sequence>
<keyword evidence="4 7" id="KW-1133">Transmembrane helix</keyword>
<dbReference type="Proteomes" id="UP000078046">
    <property type="component" value="Unassembled WGS sequence"/>
</dbReference>
<evidence type="ECO:0000256" key="3">
    <source>
        <dbReference type="ARBA" id="ARBA00022792"/>
    </source>
</evidence>
<dbReference type="EMBL" id="LWCA01000143">
    <property type="protein sequence ID" value="OAF70486.1"/>
    <property type="molecule type" value="Genomic_DNA"/>
</dbReference>
<comment type="caution">
    <text evidence="8">The sequence shown here is derived from an EMBL/GenBank/DDBJ whole genome shotgun (WGS) entry which is preliminary data.</text>
</comment>
<reference evidence="8 9" key="1">
    <citation type="submission" date="2016-04" db="EMBL/GenBank/DDBJ databases">
        <title>The genome of Intoshia linei affirms orthonectids as highly simplified spiralians.</title>
        <authorList>
            <person name="Mikhailov K.V."/>
            <person name="Slusarev G.S."/>
            <person name="Nikitin M.A."/>
            <person name="Logacheva M.D."/>
            <person name="Penin A."/>
            <person name="Aleoshin V."/>
            <person name="Panchin Y.V."/>
        </authorList>
    </citation>
    <scope>NUCLEOTIDE SEQUENCE [LARGE SCALE GENOMIC DNA]</scope>
    <source>
        <strain evidence="8">Intl2013</strain>
        <tissue evidence="8">Whole animal</tissue>
    </source>
</reference>
<organism evidence="8 9">
    <name type="scientific">Intoshia linei</name>
    <dbReference type="NCBI Taxonomy" id="1819745"/>
    <lineage>
        <taxon>Eukaryota</taxon>
        <taxon>Metazoa</taxon>
        <taxon>Spiralia</taxon>
        <taxon>Lophotrochozoa</taxon>
        <taxon>Mesozoa</taxon>
        <taxon>Orthonectida</taxon>
        <taxon>Rhopaluridae</taxon>
        <taxon>Intoshia</taxon>
    </lineage>
</organism>
<dbReference type="AlphaFoldDB" id="A0A177B897"/>
<gene>
    <name evidence="8" type="ORF">A3Q56_01765</name>
</gene>
<dbReference type="Pfam" id="PF09731">
    <property type="entry name" value="Mitofilin"/>
    <property type="match status" value="1"/>
</dbReference>
<name>A0A177B897_9BILA</name>
<dbReference type="OrthoDB" id="10261039at2759"/>
<comment type="function">
    <text evidence="7">Component of the MICOS complex, a large protein complex of the mitochondrial inner membrane that plays crucial roles in the maintenance of crista junctions, inner membrane architecture, and formation of contact sites to the outer membrane.</text>
</comment>
<dbReference type="InterPro" id="IPR019133">
    <property type="entry name" value="MIC60"/>
</dbReference>
<evidence type="ECO:0000256" key="6">
    <source>
        <dbReference type="ARBA" id="ARBA00023136"/>
    </source>
</evidence>
<dbReference type="PANTHER" id="PTHR15415:SF7">
    <property type="entry name" value="MICOS COMPLEX SUBUNIT MIC60"/>
    <property type="match status" value="1"/>
</dbReference>
<keyword evidence="5 7" id="KW-0496">Mitochondrion</keyword>
<comment type="subcellular location">
    <subcellularLocation>
        <location evidence="7">Mitochondrion inner membrane</location>
        <topology evidence="7">Single-pass membrane protein</topology>
    </subcellularLocation>
</comment>
<keyword evidence="3 7" id="KW-0999">Mitochondrion inner membrane</keyword>
<proteinExistence type="inferred from homology"/>
<evidence type="ECO:0000313" key="9">
    <source>
        <dbReference type="Proteomes" id="UP000078046"/>
    </source>
</evidence>
<evidence type="ECO:0000256" key="1">
    <source>
        <dbReference type="ARBA" id="ARBA00010877"/>
    </source>
</evidence>
<dbReference type="GO" id="GO:0042407">
    <property type="term" value="P:cristae formation"/>
    <property type="evidence" value="ECO:0007669"/>
    <property type="project" value="TreeGrafter"/>
</dbReference>
<keyword evidence="2 7" id="KW-0812">Transmembrane</keyword>
<keyword evidence="9" id="KW-1185">Reference proteome</keyword>
<comment type="similarity">
    <text evidence="1 7">Belongs to the MICOS complex subunit Mic60 family.</text>
</comment>
<accession>A0A177B897</accession>
<evidence type="ECO:0000256" key="7">
    <source>
        <dbReference type="RuleBase" id="RU363000"/>
    </source>
</evidence>
<keyword evidence="6 7" id="KW-0472">Membrane</keyword>
<comment type="subunit">
    <text evidence="7">Component of the mitochondrial contact site and cristae organizing system (MICOS) complex.</text>
</comment>
<evidence type="ECO:0000256" key="5">
    <source>
        <dbReference type="ARBA" id="ARBA00023128"/>
    </source>
</evidence>